<gene>
    <name evidence="6 7" type="primary">hslO</name>
    <name evidence="7" type="ORF">O0V09_09555</name>
</gene>
<evidence type="ECO:0000313" key="7">
    <source>
        <dbReference type="EMBL" id="MCZ0865447.1"/>
    </source>
</evidence>
<dbReference type="GO" id="GO:0042026">
    <property type="term" value="P:protein refolding"/>
    <property type="evidence" value="ECO:0007669"/>
    <property type="project" value="TreeGrafter"/>
</dbReference>
<dbReference type="InterPro" id="IPR023212">
    <property type="entry name" value="Hsp33_helix_hairpin_bin_dom_sf"/>
</dbReference>
<dbReference type="Proteomes" id="UP001069090">
    <property type="component" value="Unassembled WGS sequence"/>
</dbReference>
<dbReference type="GO" id="GO:0044183">
    <property type="term" value="F:protein folding chaperone"/>
    <property type="evidence" value="ECO:0007669"/>
    <property type="project" value="TreeGrafter"/>
</dbReference>
<dbReference type="Pfam" id="PF01430">
    <property type="entry name" value="HSP33"/>
    <property type="match status" value="1"/>
</dbReference>
<dbReference type="NCBIfam" id="NF001033">
    <property type="entry name" value="PRK00114.1"/>
    <property type="match status" value="1"/>
</dbReference>
<evidence type="ECO:0000256" key="4">
    <source>
        <dbReference type="ARBA" id="ARBA00023186"/>
    </source>
</evidence>
<evidence type="ECO:0000256" key="5">
    <source>
        <dbReference type="ARBA" id="ARBA00023284"/>
    </source>
</evidence>
<comment type="PTM">
    <text evidence="6">Under oxidizing conditions two disulfide bonds are formed involving the reactive cysteines. Under reducing conditions zinc is bound to the reactive cysteines and the protein is inactive.</text>
</comment>
<dbReference type="Gene3D" id="3.55.30.10">
    <property type="entry name" value="Hsp33 domain"/>
    <property type="match status" value="1"/>
</dbReference>
<dbReference type="EMBL" id="JAPTGG010000007">
    <property type="protein sequence ID" value="MCZ0865447.1"/>
    <property type="molecule type" value="Genomic_DNA"/>
</dbReference>
<dbReference type="PIRSF" id="PIRSF005261">
    <property type="entry name" value="Heat_shock_Hsp33"/>
    <property type="match status" value="1"/>
</dbReference>
<dbReference type="Gene3D" id="1.10.287.480">
    <property type="entry name" value="helix hairpin bin"/>
    <property type="match status" value="1"/>
</dbReference>
<dbReference type="SUPFAM" id="SSF64397">
    <property type="entry name" value="Hsp33 domain"/>
    <property type="match status" value="1"/>
</dbReference>
<dbReference type="CDD" id="cd00498">
    <property type="entry name" value="Hsp33"/>
    <property type="match status" value="1"/>
</dbReference>
<reference evidence="7 8" key="1">
    <citation type="submission" date="2022-12" db="EMBL/GenBank/DDBJ databases">
        <title>Dasania phycosphaerae sp. nov., isolated from particulate material of the south coast of Korea.</title>
        <authorList>
            <person name="Jiang Y."/>
        </authorList>
    </citation>
    <scope>NUCLEOTIDE SEQUENCE [LARGE SCALE GENOMIC DNA]</scope>
    <source>
        <strain evidence="7 8">GY-19</strain>
    </source>
</reference>
<name>A0A9J6RMP8_9GAMM</name>
<comment type="subcellular location">
    <subcellularLocation>
        <location evidence="6">Cytoplasm</location>
    </subcellularLocation>
</comment>
<evidence type="ECO:0000256" key="1">
    <source>
        <dbReference type="ARBA" id="ARBA00022490"/>
    </source>
</evidence>
<keyword evidence="5 6" id="KW-0676">Redox-active center</keyword>
<sequence length="284" mass="31580">MPDHIQRFIFDDADIRGELIQLEQSYLAALSKHQYSAPVAQLLGDFLCAAALLAQTIKFDGTLILQARSEGEIPLIMAEATSQGHVRGIARDADEAVSEDFQTLLKNGQLSITIDPAQGKRYQGIVPLDGNDLGECLEHYFSQSEQLSTRIILASDGQQAAGMLLQELPLSAEHGAQDRAQQWEHVTHLANTLSPQELLTLDFHTLLHRLYHQEQVRVFDPSALKFQCSCSQQRTEKAVQALGRKEAEALIAEAGEIAIHCEFCHHDYRFGSADLARIFETPLH</sequence>
<protein>
    <recommendedName>
        <fullName evidence="6">33 kDa chaperonin</fullName>
    </recommendedName>
    <alternativeName>
        <fullName evidence="6">Heat shock protein 33 homolog</fullName>
        <shortName evidence="6">HSP33</shortName>
    </alternativeName>
</protein>
<evidence type="ECO:0000256" key="6">
    <source>
        <dbReference type="HAMAP-Rule" id="MF_00117"/>
    </source>
</evidence>
<dbReference type="GO" id="GO:0051082">
    <property type="term" value="F:unfolded protein binding"/>
    <property type="evidence" value="ECO:0007669"/>
    <property type="project" value="UniProtKB-UniRule"/>
</dbReference>
<proteinExistence type="inferred from homology"/>
<dbReference type="InterPro" id="IPR016154">
    <property type="entry name" value="Heat_shock_Hsp33_C"/>
</dbReference>
<evidence type="ECO:0000256" key="3">
    <source>
        <dbReference type="ARBA" id="ARBA00023157"/>
    </source>
</evidence>
<accession>A0A9J6RMP8</accession>
<dbReference type="HAMAP" id="MF_00117">
    <property type="entry name" value="HslO"/>
    <property type="match status" value="1"/>
</dbReference>
<keyword evidence="1 6" id="KW-0963">Cytoplasm</keyword>
<keyword evidence="3 6" id="KW-1015">Disulfide bond</keyword>
<feature type="disulfide bond" description="Redox-active" evidence="6">
    <location>
        <begin position="261"/>
        <end position="264"/>
    </location>
</feature>
<comment type="similarity">
    <text evidence="6">Belongs to the HSP33 family.</text>
</comment>
<dbReference type="PANTHER" id="PTHR30111">
    <property type="entry name" value="33 KDA CHAPERONIN"/>
    <property type="match status" value="1"/>
</dbReference>
<keyword evidence="2 6" id="KW-0862">Zinc</keyword>
<dbReference type="SUPFAM" id="SSF118352">
    <property type="entry name" value="HSP33 redox switch-like"/>
    <property type="match status" value="1"/>
</dbReference>
<comment type="caution">
    <text evidence="7">The sequence shown here is derived from an EMBL/GenBank/DDBJ whole genome shotgun (WGS) entry which is preliminary data.</text>
</comment>
<comment type="function">
    <text evidence="6">Redox regulated molecular chaperone. Protects both thermally unfolding and oxidatively damaged proteins from irreversible aggregation. Plays an important role in the bacterial defense system toward oxidative stress.</text>
</comment>
<keyword evidence="4 6" id="KW-0143">Chaperone</keyword>
<dbReference type="Gene3D" id="3.90.1280.10">
    <property type="entry name" value="HSP33 redox switch-like"/>
    <property type="match status" value="1"/>
</dbReference>
<evidence type="ECO:0000313" key="8">
    <source>
        <dbReference type="Proteomes" id="UP001069090"/>
    </source>
</evidence>
<keyword evidence="8" id="KW-1185">Reference proteome</keyword>
<dbReference type="PANTHER" id="PTHR30111:SF1">
    <property type="entry name" value="33 KDA CHAPERONIN"/>
    <property type="match status" value="1"/>
</dbReference>
<dbReference type="InterPro" id="IPR016153">
    <property type="entry name" value="Heat_shock_Hsp33_N"/>
</dbReference>
<dbReference type="InterPro" id="IPR000397">
    <property type="entry name" value="Heat_shock_Hsp33"/>
</dbReference>
<organism evidence="7 8">
    <name type="scientific">Dasania phycosphaerae</name>
    <dbReference type="NCBI Taxonomy" id="2950436"/>
    <lineage>
        <taxon>Bacteria</taxon>
        <taxon>Pseudomonadati</taxon>
        <taxon>Pseudomonadota</taxon>
        <taxon>Gammaproteobacteria</taxon>
        <taxon>Cellvibrionales</taxon>
        <taxon>Spongiibacteraceae</taxon>
        <taxon>Dasania</taxon>
    </lineage>
</organism>
<dbReference type="GO" id="GO:0005737">
    <property type="term" value="C:cytoplasm"/>
    <property type="evidence" value="ECO:0007669"/>
    <property type="project" value="UniProtKB-SubCell"/>
</dbReference>
<dbReference type="AlphaFoldDB" id="A0A9J6RMP8"/>
<feature type="disulfide bond" description="Redox-active" evidence="6">
    <location>
        <begin position="228"/>
        <end position="230"/>
    </location>
</feature>
<dbReference type="RefSeq" id="WP_258331595.1">
    <property type="nucleotide sequence ID" value="NZ_JAPTGG010000007.1"/>
</dbReference>
<evidence type="ECO:0000256" key="2">
    <source>
        <dbReference type="ARBA" id="ARBA00022833"/>
    </source>
</evidence>